<proteinExistence type="predicted"/>
<evidence type="ECO:0000313" key="2">
    <source>
        <dbReference type="EMBL" id="ODM94613.1"/>
    </source>
</evidence>
<dbReference type="InterPro" id="IPR045034">
    <property type="entry name" value="O-acyltransferase_WSD1-like"/>
</dbReference>
<evidence type="ECO:0000313" key="3">
    <source>
        <dbReference type="Proteomes" id="UP000094527"/>
    </source>
</evidence>
<keyword evidence="2" id="KW-0012">Acyltransferase</keyword>
<dbReference type="InterPro" id="IPR009721">
    <property type="entry name" value="O-acyltransferase_WSD1_C"/>
</dbReference>
<name>A0A1D2MNN4_ORCCI</name>
<dbReference type="EMBL" id="LJIJ01000782">
    <property type="protein sequence ID" value="ODM94613.1"/>
    <property type="molecule type" value="Genomic_DNA"/>
</dbReference>
<dbReference type="PANTHER" id="PTHR31650:SF1">
    <property type="entry name" value="WAX ESTER SYNTHASE_DIACYLGLYCEROL ACYLTRANSFERASE 4-RELATED"/>
    <property type="match status" value="1"/>
</dbReference>
<gene>
    <name evidence="2" type="ORF">Ocin01_12065</name>
</gene>
<keyword evidence="2" id="KW-0808">Transferase</keyword>
<dbReference type="Proteomes" id="UP000094527">
    <property type="component" value="Unassembled WGS sequence"/>
</dbReference>
<dbReference type="GO" id="GO:0008374">
    <property type="term" value="F:O-acyltransferase activity"/>
    <property type="evidence" value="ECO:0007669"/>
    <property type="project" value="InterPro"/>
</dbReference>
<comment type="caution">
    <text evidence="2">The sequence shown here is derived from an EMBL/GenBank/DDBJ whole genome shotgun (WGS) entry which is preliminary data.</text>
</comment>
<sequence length="438" mass="49648">MKSDPQYPGKYTYQKLRSRITEKFGFYCWETLHPMDFCIDDHVRYITNDPSACLTQDQVLREIQKFMDEPLPLDQPQWQILVVPKFLYNRDNDYFAHHDILEDDGFGNFDTITVKKPQKGANYFYGNNYYALVWRINHSLMDGISAANCLQHCISDMPAKLSIDPLQKIPVPFALNFVIYLNMFIFGSRSLLRSMLQRDLNCFHGPGLSGPKTLAWSRRINLDSVKTIRRRNETTMTAVLASSVGSALRGLAIRKNNPVPSEIRSGVTCALLKYPNIRPQRFTVAHLKLRLDPESSKDRLQFATKSAKRLVRSGDILKNYGLIRLIGLLPKTAIPFFMDNCEATVIISNIPGPTEEYTIFQGQKLVDVIGWNTIKGTTAIGVCIFSYAGRIRAGVIGDGAVLPSSSDVPSLVEELEKEIVQMAKDADIKEKDVFMQVY</sequence>
<dbReference type="GO" id="GO:0005886">
    <property type="term" value="C:plasma membrane"/>
    <property type="evidence" value="ECO:0007669"/>
    <property type="project" value="TreeGrafter"/>
</dbReference>
<feature type="domain" description="O-acyltransferase WSD1 C-terminal" evidence="1">
    <location>
        <begin position="281"/>
        <end position="419"/>
    </location>
</feature>
<organism evidence="2 3">
    <name type="scientific">Orchesella cincta</name>
    <name type="common">Springtail</name>
    <name type="synonym">Podura cincta</name>
    <dbReference type="NCBI Taxonomy" id="48709"/>
    <lineage>
        <taxon>Eukaryota</taxon>
        <taxon>Metazoa</taxon>
        <taxon>Ecdysozoa</taxon>
        <taxon>Arthropoda</taxon>
        <taxon>Hexapoda</taxon>
        <taxon>Collembola</taxon>
        <taxon>Entomobryomorpha</taxon>
        <taxon>Entomobryoidea</taxon>
        <taxon>Orchesellidae</taxon>
        <taxon>Orchesellinae</taxon>
        <taxon>Orchesella</taxon>
    </lineage>
</organism>
<protein>
    <submittedName>
        <fullName evidence="2">O-acyltransferase WSD</fullName>
    </submittedName>
</protein>
<reference evidence="2 3" key="1">
    <citation type="journal article" date="2016" name="Genome Biol. Evol.">
        <title>Gene Family Evolution Reflects Adaptation to Soil Environmental Stressors in the Genome of the Collembolan Orchesella cincta.</title>
        <authorList>
            <person name="Faddeeva-Vakhrusheva A."/>
            <person name="Derks M.F."/>
            <person name="Anvar S.Y."/>
            <person name="Agamennone V."/>
            <person name="Suring W."/>
            <person name="Smit S."/>
            <person name="van Straalen N.M."/>
            <person name="Roelofs D."/>
        </authorList>
    </citation>
    <scope>NUCLEOTIDE SEQUENCE [LARGE SCALE GENOMIC DNA]</scope>
    <source>
        <tissue evidence="2">Mixed pool</tissue>
    </source>
</reference>
<dbReference type="GO" id="GO:0019432">
    <property type="term" value="P:triglyceride biosynthetic process"/>
    <property type="evidence" value="ECO:0007669"/>
    <property type="project" value="TreeGrafter"/>
</dbReference>
<dbReference type="Pfam" id="PF06974">
    <property type="entry name" value="WS_DGAT_C"/>
    <property type="match status" value="1"/>
</dbReference>
<dbReference type="PANTHER" id="PTHR31650">
    <property type="entry name" value="O-ACYLTRANSFERASE (WSD1-LIKE) FAMILY PROTEIN"/>
    <property type="match status" value="1"/>
</dbReference>
<dbReference type="AlphaFoldDB" id="A0A1D2MNN4"/>
<accession>A0A1D2MNN4</accession>
<evidence type="ECO:0000259" key="1">
    <source>
        <dbReference type="Pfam" id="PF06974"/>
    </source>
</evidence>
<dbReference type="OrthoDB" id="619536at2759"/>
<dbReference type="STRING" id="48709.A0A1D2MNN4"/>
<dbReference type="OMA" id="FGFYCWE"/>
<keyword evidence="3" id="KW-1185">Reference proteome</keyword>